<accession>A0A1R4KGQ5</accession>
<proteinExistence type="predicted"/>
<dbReference type="Proteomes" id="UP000196320">
    <property type="component" value="Unassembled WGS sequence"/>
</dbReference>
<dbReference type="AlphaFoldDB" id="A0A1R4KGQ5"/>
<sequence>MIDALRTWSASNDGKTLLPTGIKARNLNPIFTGLSTLTLGWWGYLVDGAKARFPSINTKSERLAAGKGPIGSRAIVPASYWREFQKPNKALHHLSLPGNDLLGLAAVTRRGRTADGQEYTCYSLVMQPAADHISGIHDRMPLLIPAGFAEEWLTSMAPAGQLIDAARGASQPLATEIIGTGQGAAAEPLF</sequence>
<evidence type="ECO:0008006" key="3">
    <source>
        <dbReference type="Google" id="ProtNLM"/>
    </source>
</evidence>
<dbReference type="InterPro" id="IPR036590">
    <property type="entry name" value="SRAP-like"/>
</dbReference>
<gene>
    <name evidence="1" type="ORF">FM104_12615</name>
</gene>
<organism evidence="1 2">
    <name type="scientific">Microbacterium esteraromaticum</name>
    <dbReference type="NCBI Taxonomy" id="57043"/>
    <lineage>
        <taxon>Bacteria</taxon>
        <taxon>Bacillati</taxon>
        <taxon>Actinomycetota</taxon>
        <taxon>Actinomycetes</taxon>
        <taxon>Micrococcales</taxon>
        <taxon>Microbacteriaceae</taxon>
        <taxon>Microbacterium</taxon>
    </lineage>
</organism>
<dbReference type="Gene3D" id="3.90.1680.10">
    <property type="entry name" value="SOS response associated peptidase-like"/>
    <property type="match status" value="1"/>
</dbReference>
<reference evidence="1 2" key="1">
    <citation type="submission" date="2017-02" db="EMBL/GenBank/DDBJ databases">
        <authorList>
            <person name="Peterson S.W."/>
        </authorList>
    </citation>
    <scope>NUCLEOTIDE SEQUENCE [LARGE SCALE GENOMIC DNA]</scope>
    <source>
        <strain evidence="1 2">B Mb 05.01</strain>
    </source>
</reference>
<keyword evidence="2" id="KW-1185">Reference proteome</keyword>
<evidence type="ECO:0000313" key="2">
    <source>
        <dbReference type="Proteomes" id="UP000196320"/>
    </source>
</evidence>
<name>A0A1R4KGQ5_9MICO</name>
<evidence type="ECO:0000313" key="1">
    <source>
        <dbReference type="EMBL" id="SJN43387.1"/>
    </source>
</evidence>
<dbReference type="RefSeq" id="WP_256971652.1">
    <property type="nucleotide sequence ID" value="NZ_FUKO01000033.1"/>
</dbReference>
<dbReference type="GO" id="GO:0003697">
    <property type="term" value="F:single-stranded DNA binding"/>
    <property type="evidence" value="ECO:0007669"/>
    <property type="project" value="InterPro"/>
</dbReference>
<dbReference type="GO" id="GO:0106300">
    <property type="term" value="P:protein-DNA covalent cross-linking repair"/>
    <property type="evidence" value="ECO:0007669"/>
    <property type="project" value="InterPro"/>
</dbReference>
<dbReference type="SUPFAM" id="SSF143081">
    <property type="entry name" value="BB1717-like"/>
    <property type="match status" value="1"/>
</dbReference>
<protein>
    <recommendedName>
        <fullName evidence="3">Abasic site processing protein</fullName>
    </recommendedName>
</protein>
<dbReference type="EMBL" id="FUKO01000033">
    <property type="protein sequence ID" value="SJN43387.1"/>
    <property type="molecule type" value="Genomic_DNA"/>
</dbReference>
<dbReference type="InterPro" id="IPR003738">
    <property type="entry name" value="SRAP"/>
</dbReference>
<dbReference type="Pfam" id="PF02586">
    <property type="entry name" value="SRAP"/>
    <property type="match status" value="1"/>
</dbReference>